<keyword evidence="1" id="KW-0472">Membrane</keyword>
<protein>
    <submittedName>
        <fullName evidence="2">Uncharacterized protein</fullName>
    </submittedName>
</protein>
<proteinExistence type="predicted"/>
<reference evidence="2" key="1">
    <citation type="submission" date="2021-06" db="EMBL/GenBank/DDBJ databases">
        <title>Comparative genomics, transcriptomics and evolutionary studies reveal genomic signatures of adaptation to plant cell wall in hemibiotrophic fungi.</title>
        <authorList>
            <consortium name="DOE Joint Genome Institute"/>
            <person name="Baroncelli R."/>
            <person name="Diaz J.F."/>
            <person name="Benocci T."/>
            <person name="Peng M."/>
            <person name="Battaglia E."/>
            <person name="Haridas S."/>
            <person name="Andreopoulos W."/>
            <person name="Labutti K."/>
            <person name="Pangilinan J."/>
            <person name="Floch G.L."/>
            <person name="Makela M.R."/>
            <person name="Henrissat B."/>
            <person name="Grigoriev I.V."/>
            <person name="Crouch J.A."/>
            <person name="De Vries R.P."/>
            <person name="Sukno S.A."/>
            <person name="Thon M.R."/>
        </authorList>
    </citation>
    <scope>NUCLEOTIDE SEQUENCE</scope>
    <source>
        <strain evidence="2">CBS 125086</strain>
    </source>
</reference>
<name>A0AAD8UZG6_9PEZI</name>
<dbReference type="EMBL" id="JAHLJV010000069">
    <property type="protein sequence ID" value="KAK1579245.1"/>
    <property type="molecule type" value="Genomic_DNA"/>
</dbReference>
<organism evidence="2 3">
    <name type="scientific">Colletotrichum navitas</name>
    <dbReference type="NCBI Taxonomy" id="681940"/>
    <lineage>
        <taxon>Eukaryota</taxon>
        <taxon>Fungi</taxon>
        <taxon>Dikarya</taxon>
        <taxon>Ascomycota</taxon>
        <taxon>Pezizomycotina</taxon>
        <taxon>Sordariomycetes</taxon>
        <taxon>Hypocreomycetidae</taxon>
        <taxon>Glomerellales</taxon>
        <taxon>Glomerellaceae</taxon>
        <taxon>Colletotrichum</taxon>
        <taxon>Colletotrichum graminicola species complex</taxon>
    </lineage>
</organism>
<keyword evidence="3" id="KW-1185">Reference proteome</keyword>
<keyword evidence="1" id="KW-1133">Transmembrane helix</keyword>
<evidence type="ECO:0000313" key="2">
    <source>
        <dbReference type="EMBL" id="KAK1579245.1"/>
    </source>
</evidence>
<sequence length="201" mass="22344">MTVGQGTLYAYSTYFYLQTIPRTGNYLARFRVGGAKVARVAQLEMCLELAWRLRSRRGEVFCFAQLNTSCMSALTTTLVMQLGFLLVSWLAALLVALPARMNYRMHWASRTRATAVCRGIPTGEADRLMMGPRASSWFTAKDHSLSAMVCGYPPPHQDSDWPLLLLNSNGPDQHAKVVSDLDLAARNVRHNQPKMASVAFG</sequence>
<evidence type="ECO:0000256" key="1">
    <source>
        <dbReference type="SAM" id="Phobius"/>
    </source>
</evidence>
<dbReference type="Proteomes" id="UP001230504">
    <property type="component" value="Unassembled WGS sequence"/>
</dbReference>
<evidence type="ECO:0000313" key="3">
    <source>
        <dbReference type="Proteomes" id="UP001230504"/>
    </source>
</evidence>
<gene>
    <name evidence="2" type="ORF">LY79DRAFT_694443</name>
</gene>
<feature type="transmembrane region" description="Helical" evidence="1">
    <location>
        <begin position="78"/>
        <end position="97"/>
    </location>
</feature>
<accession>A0AAD8UZG6</accession>
<keyword evidence="1" id="KW-0812">Transmembrane</keyword>
<dbReference type="RefSeq" id="XP_060410396.1">
    <property type="nucleotide sequence ID" value="XM_060564795.1"/>
</dbReference>
<dbReference type="GeneID" id="85449035"/>
<comment type="caution">
    <text evidence="2">The sequence shown here is derived from an EMBL/GenBank/DDBJ whole genome shotgun (WGS) entry which is preliminary data.</text>
</comment>
<dbReference type="AlphaFoldDB" id="A0AAD8UZG6"/>